<dbReference type="InterPro" id="IPR003593">
    <property type="entry name" value="AAA+_ATPase"/>
</dbReference>
<dbReference type="Proteomes" id="UP000324585">
    <property type="component" value="Unassembled WGS sequence"/>
</dbReference>
<dbReference type="InterPro" id="IPR049945">
    <property type="entry name" value="AAA_22"/>
</dbReference>
<dbReference type="GO" id="GO:0003688">
    <property type="term" value="F:DNA replication origin binding"/>
    <property type="evidence" value="ECO:0007669"/>
    <property type="project" value="TreeGrafter"/>
</dbReference>
<dbReference type="PANTHER" id="PTHR10763">
    <property type="entry name" value="CELL DIVISION CONTROL PROTEIN 6-RELATED"/>
    <property type="match status" value="1"/>
</dbReference>
<dbReference type="SMART" id="SM00382">
    <property type="entry name" value="AAA"/>
    <property type="match status" value="1"/>
</dbReference>
<evidence type="ECO:0000313" key="5">
    <source>
        <dbReference type="EMBL" id="KAA8498611.1"/>
    </source>
</evidence>
<dbReference type="SUPFAM" id="SSF46785">
    <property type="entry name" value="Winged helix' DNA-binding domain"/>
    <property type="match status" value="1"/>
</dbReference>
<feature type="domain" description="AAA+ ATPase" evidence="4">
    <location>
        <begin position="143"/>
        <end position="297"/>
    </location>
</feature>
<dbReference type="GO" id="GO:0033314">
    <property type="term" value="P:mitotic DNA replication checkpoint signaling"/>
    <property type="evidence" value="ECO:0007669"/>
    <property type="project" value="TreeGrafter"/>
</dbReference>
<dbReference type="SUPFAM" id="SSF52540">
    <property type="entry name" value="P-loop containing nucleoside triphosphate hydrolases"/>
    <property type="match status" value="1"/>
</dbReference>
<dbReference type="EMBL" id="VRMN01000001">
    <property type="protein sequence ID" value="KAA8498611.1"/>
    <property type="molecule type" value="Genomic_DNA"/>
</dbReference>
<dbReference type="AlphaFoldDB" id="A0A5J4Z438"/>
<feature type="compositionally biased region" description="Basic and acidic residues" evidence="3">
    <location>
        <begin position="34"/>
        <end position="44"/>
    </location>
</feature>
<dbReference type="InterPro" id="IPR027417">
    <property type="entry name" value="P-loop_NTPase"/>
</dbReference>
<sequence length="527" mass="56478">MVTRTRQGSLAADLGARRLAAGENGRLASQAAADAHRLAREKTSQEPQKLQSSRSGPRIKFGKISKATRISVGVPAIELGKGSAKERTDAQPMRAATVKQAAQVSHVVFGREQESQRLAEILHAFADASAPPSRQGENVRASPVANVYVCGLPGTGKSLTVSRVVSALSDRIDVISVNCAEFRDNANALLPTVLEQLRRKSGNKDACVLGMDSRTACEQLVATVSRSGSGARRVLLVFDEMDFLLSRDQSLLYSVFELPKRSAGRIGIVGIANALDMPTRAVPWLRASASMPETVLFTSYTADALAHILQAHVAEHPDADAIKPALQLCCKRVAATTGDVRIARQVLLSALYCDHGAGADSLPSHKVANDAGCEASESAPRRDAGYYLGRVCALLQAKGGSGASIAVMQGLPLHQQLTLACAVRLVFSLAQHGQRRLTLGTLYDEMSRQARVLNVQHVSMSQFVDLCQTSLEHHNLLAISGSKDLRKRFVALRVPVPDVMDAIGQVRLFSTIFSSCKQRLTPLPADA</sequence>
<keyword evidence="5" id="KW-0131">Cell cycle</keyword>
<evidence type="ECO:0000256" key="3">
    <source>
        <dbReference type="SAM" id="MobiDB-lite"/>
    </source>
</evidence>
<dbReference type="Gene3D" id="1.10.8.60">
    <property type="match status" value="1"/>
</dbReference>
<dbReference type="InterPro" id="IPR036388">
    <property type="entry name" value="WH-like_DNA-bd_sf"/>
</dbReference>
<organism evidence="5 6">
    <name type="scientific">Porphyridium purpureum</name>
    <name type="common">Red alga</name>
    <name type="synonym">Porphyridium cruentum</name>
    <dbReference type="NCBI Taxonomy" id="35688"/>
    <lineage>
        <taxon>Eukaryota</taxon>
        <taxon>Rhodophyta</taxon>
        <taxon>Bangiophyceae</taxon>
        <taxon>Porphyridiales</taxon>
        <taxon>Porphyridiaceae</taxon>
        <taxon>Porphyridium</taxon>
    </lineage>
</organism>
<dbReference type="InterPro" id="IPR036390">
    <property type="entry name" value="WH_DNA-bd_sf"/>
</dbReference>
<dbReference type="GO" id="GO:0006270">
    <property type="term" value="P:DNA replication initiation"/>
    <property type="evidence" value="ECO:0007669"/>
    <property type="project" value="TreeGrafter"/>
</dbReference>
<comment type="caution">
    <text evidence="5">The sequence shown here is derived from an EMBL/GenBank/DDBJ whole genome shotgun (WGS) entry which is preliminary data.</text>
</comment>
<protein>
    <submittedName>
        <fullName evidence="5">Cell division control protein 6-like B</fullName>
    </submittedName>
</protein>
<gene>
    <name evidence="5" type="ORF">FVE85_6196</name>
</gene>
<feature type="region of interest" description="Disordered" evidence="3">
    <location>
        <begin position="27"/>
        <end position="59"/>
    </location>
</feature>
<evidence type="ECO:0000256" key="1">
    <source>
        <dbReference type="ARBA" id="ARBA00006184"/>
    </source>
</evidence>
<dbReference type="GO" id="GO:0051301">
    <property type="term" value="P:cell division"/>
    <property type="evidence" value="ECO:0007669"/>
    <property type="project" value="UniProtKB-KW"/>
</dbReference>
<dbReference type="Pfam" id="PF09079">
    <property type="entry name" value="WHD_Cdc6"/>
    <property type="match status" value="1"/>
</dbReference>
<keyword evidence="5" id="KW-0132">Cell division</keyword>
<accession>A0A5J4Z438</accession>
<dbReference type="InterPro" id="IPR015163">
    <property type="entry name" value="Cdc6_C"/>
</dbReference>
<evidence type="ECO:0000259" key="4">
    <source>
        <dbReference type="SMART" id="SM00382"/>
    </source>
</evidence>
<feature type="compositionally biased region" description="Polar residues" evidence="3">
    <location>
        <begin position="45"/>
        <end position="55"/>
    </location>
</feature>
<dbReference type="Pfam" id="PF13401">
    <property type="entry name" value="AAA_22"/>
    <property type="match status" value="1"/>
</dbReference>
<reference evidence="6" key="1">
    <citation type="journal article" date="2019" name="Nat. Commun.">
        <title>Expansion of phycobilisome linker gene families in mesophilic red algae.</title>
        <authorList>
            <person name="Lee J."/>
            <person name="Kim D."/>
            <person name="Bhattacharya D."/>
            <person name="Yoon H.S."/>
        </authorList>
    </citation>
    <scope>NUCLEOTIDE SEQUENCE [LARGE SCALE GENOMIC DNA]</scope>
    <source>
        <strain evidence="6">CCMP 1328</strain>
    </source>
</reference>
<comment type="similarity">
    <text evidence="1">Belongs to the CDC6/cdc18 family.</text>
</comment>
<keyword evidence="2" id="KW-0235">DNA replication</keyword>
<dbReference type="InterPro" id="IPR050311">
    <property type="entry name" value="ORC1/CDC6"/>
</dbReference>
<dbReference type="PANTHER" id="PTHR10763:SF26">
    <property type="entry name" value="CELL DIVISION CONTROL PROTEIN 6 HOMOLOG"/>
    <property type="match status" value="1"/>
</dbReference>
<dbReference type="Gene3D" id="3.40.50.300">
    <property type="entry name" value="P-loop containing nucleotide triphosphate hydrolases"/>
    <property type="match status" value="1"/>
</dbReference>
<evidence type="ECO:0000256" key="2">
    <source>
        <dbReference type="ARBA" id="ARBA00022705"/>
    </source>
</evidence>
<dbReference type="GO" id="GO:0005634">
    <property type="term" value="C:nucleus"/>
    <property type="evidence" value="ECO:0007669"/>
    <property type="project" value="TreeGrafter"/>
</dbReference>
<proteinExistence type="inferred from homology"/>
<name>A0A5J4Z438_PORPP</name>
<dbReference type="Gene3D" id="1.10.10.10">
    <property type="entry name" value="Winged helix-like DNA-binding domain superfamily/Winged helix DNA-binding domain"/>
    <property type="match status" value="1"/>
</dbReference>
<dbReference type="OrthoDB" id="1926878at2759"/>
<evidence type="ECO:0000313" key="6">
    <source>
        <dbReference type="Proteomes" id="UP000324585"/>
    </source>
</evidence>
<dbReference type="GO" id="GO:0016887">
    <property type="term" value="F:ATP hydrolysis activity"/>
    <property type="evidence" value="ECO:0007669"/>
    <property type="project" value="InterPro"/>
</dbReference>
<keyword evidence="6" id="KW-1185">Reference proteome</keyword>